<gene>
    <name evidence="4" type="ORF">GCM10010909_15850</name>
</gene>
<feature type="compositionally biased region" description="Acidic residues" evidence="1">
    <location>
        <begin position="309"/>
        <end position="320"/>
    </location>
</feature>
<reference evidence="5" key="1">
    <citation type="journal article" date="2019" name="Int. J. Syst. Evol. Microbiol.">
        <title>The Global Catalogue of Microorganisms (GCM) 10K type strain sequencing project: providing services to taxonomists for standard genome sequencing and annotation.</title>
        <authorList>
            <consortium name="The Broad Institute Genomics Platform"/>
            <consortium name="The Broad Institute Genome Sequencing Center for Infectious Disease"/>
            <person name="Wu L."/>
            <person name="Ma J."/>
        </authorList>
    </citation>
    <scope>NUCLEOTIDE SEQUENCE [LARGE SCALE GENOMIC DNA]</scope>
    <source>
        <strain evidence="5">NBRC 112502</strain>
    </source>
</reference>
<dbReference type="InterPro" id="IPR013610">
    <property type="entry name" value="ArdC_N"/>
</dbReference>
<keyword evidence="5" id="KW-1185">Reference proteome</keyword>
<dbReference type="RefSeq" id="WP_284257609.1">
    <property type="nucleotide sequence ID" value="NZ_BSOS01000042.1"/>
</dbReference>
<dbReference type="InterPro" id="IPR017113">
    <property type="entry name" value="Antirestriction_ArdC"/>
</dbReference>
<feature type="domain" description="N-terminal" evidence="2">
    <location>
        <begin position="13"/>
        <end position="111"/>
    </location>
</feature>
<evidence type="ECO:0000313" key="5">
    <source>
        <dbReference type="Proteomes" id="UP001156641"/>
    </source>
</evidence>
<feature type="region of interest" description="Disordered" evidence="1">
    <location>
        <begin position="300"/>
        <end position="320"/>
    </location>
</feature>
<sequence>MAYKKYPSQPKRDHYQEVTDQIVAALEQGIIPWRRTWNQGACGMPMNCTTGRFYRGINTLLLGLAQAISFGDDPRWCSYRQAQARGWQVRGGERGRTIVFYKRILKSQEARDDGSVPYFQLLRFSTVFHASQIEGIPEYIKPEPGSVSWQTPEAIDTIIDNSGVDVRYGGGQAFYSPSTDRVQMPVREVFESPEAFAQTAAHELGHYAANDRRLGISEGGRFGSRAYAAEELRVEIGSAMVCSTLGIDPDISNTAAYLANWLERLKNDNREIFRAAADAQRIADYLLGFHPDYAAYIAGQGREEADDKGTEDDSEVQEAA</sequence>
<organism evidence="4 5">
    <name type="scientific">Acidocella aquatica</name>
    <dbReference type="NCBI Taxonomy" id="1922313"/>
    <lineage>
        <taxon>Bacteria</taxon>
        <taxon>Pseudomonadati</taxon>
        <taxon>Pseudomonadota</taxon>
        <taxon>Alphaproteobacteria</taxon>
        <taxon>Acetobacterales</taxon>
        <taxon>Acidocellaceae</taxon>
        <taxon>Acidocella</taxon>
    </lineage>
</organism>
<comment type="caution">
    <text evidence="4">The sequence shown here is derived from an EMBL/GenBank/DDBJ whole genome shotgun (WGS) entry which is preliminary data.</text>
</comment>
<dbReference type="Pfam" id="PF18818">
    <property type="entry name" value="MPTase-PolyVal"/>
    <property type="match status" value="1"/>
</dbReference>
<evidence type="ECO:0000259" key="3">
    <source>
        <dbReference type="Pfam" id="PF18818"/>
    </source>
</evidence>
<name>A0ABQ6AA11_9PROT</name>
<evidence type="ECO:0000313" key="4">
    <source>
        <dbReference type="EMBL" id="GLR66905.1"/>
    </source>
</evidence>
<dbReference type="Proteomes" id="UP001156641">
    <property type="component" value="Unassembled WGS sequence"/>
</dbReference>
<evidence type="ECO:0000256" key="1">
    <source>
        <dbReference type="SAM" id="MobiDB-lite"/>
    </source>
</evidence>
<proteinExistence type="predicted"/>
<dbReference type="Pfam" id="PF08401">
    <property type="entry name" value="ArdcN"/>
    <property type="match status" value="1"/>
</dbReference>
<protein>
    <submittedName>
        <fullName evidence="4">Antirepressor</fullName>
    </submittedName>
</protein>
<dbReference type="EMBL" id="BSOS01000042">
    <property type="protein sequence ID" value="GLR66905.1"/>
    <property type="molecule type" value="Genomic_DNA"/>
</dbReference>
<feature type="domain" description="Polyvalent protein metallopeptidase" evidence="3">
    <location>
        <begin position="153"/>
        <end position="277"/>
    </location>
</feature>
<dbReference type="InterPro" id="IPR041459">
    <property type="entry name" value="MPTase-PolyVal"/>
</dbReference>
<dbReference type="PIRSF" id="PIRSF037112">
    <property type="entry name" value="Antirestriction_ArdC"/>
    <property type="match status" value="1"/>
</dbReference>
<accession>A0ABQ6AA11</accession>
<evidence type="ECO:0000259" key="2">
    <source>
        <dbReference type="Pfam" id="PF08401"/>
    </source>
</evidence>